<keyword evidence="2" id="KW-0240">DNA-directed RNA polymerase</keyword>
<dbReference type="GO" id="GO:0001216">
    <property type="term" value="F:DNA-binding transcription activator activity"/>
    <property type="evidence" value="ECO:0007669"/>
    <property type="project" value="InterPro"/>
</dbReference>
<dbReference type="PIRSF" id="PIRSF000774">
    <property type="entry name" value="RpoN"/>
    <property type="match status" value="1"/>
</dbReference>
<keyword evidence="3" id="KW-0808">Transferase</keyword>
<dbReference type="GO" id="GO:0003677">
    <property type="term" value="F:DNA binding"/>
    <property type="evidence" value="ECO:0007669"/>
    <property type="project" value="UniProtKB-KW"/>
</dbReference>
<keyword evidence="6" id="KW-0731">Sigma factor</keyword>
<keyword evidence="4" id="KW-0548">Nucleotidyltransferase</keyword>
<name>A0A7C3V1N0_9BACT</name>
<dbReference type="Gene3D" id="1.10.10.60">
    <property type="entry name" value="Homeodomain-like"/>
    <property type="match status" value="1"/>
</dbReference>
<dbReference type="PANTHER" id="PTHR32248:SF4">
    <property type="entry name" value="RNA POLYMERASE SIGMA-54 FACTOR"/>
    <property type="match status" value="1"/>
</dbReference>
<dbReference type="PROSITE" id="PS00717">
    <property type="entry name" value="SIGMA54_1"/>
    <property type="match status" value="1"/>
</dbReference>
<organism evidence="12">
    <name type="scientific">Desulfobacca acetoxidans</name>
    <dbReference type="NCBI Taxonomy" id="60893"/>
    <lineage>
        <taxon>Bacteria</taxon>
        <taxon>Pseudomonadati</taxon>
        <taxon>Thermodesulfobacteriota</taxon>
        <taxon>Desulfobaccia</taxon>
        <taxon>Desulfobaccales</taxon>
        <taxon>Desulfobaccaceae</taxon>
        <taxon>Desulfobacca</taxon>
    </lineage>
</organism>
<evidence type="ECO:0000313" key="12">
    <source>
        <dbReference type="EMBL" id="HGF35541.1"/>
    </source>
</evidence>
<dbReference type="GO" id="GO:0000428">
    <property type="term" value="C:DNA-directed RNA polymerase complex"/>
    <property type="evidence" value="ECO:0007669"/>
    <property type="project" value="UniProtKB-KW"/>
</dbReference>
<accession>A0A7C3V1N0</accession>
<reference evidence="12" key="1">
    <citation type="journal article" date="2020" name="mSystems">
        <title>Genome- and Community-Level Interaction Insights into Carbon Utilization and Element Cycling Functions of Hydrothermarchaeota in Hydrothermal Sediment.</title>
        <authorList>
            <person name="Zhou Z."/>
            <person name="Liu Y."/>
            <person name="Xu W."/>
            <person name="Pan J."/>
            <person name="Luo Z.H."/>
            <person name="Li M."/>
        </authorList>
    </citation>
    <scope>NUCLEOTIDE SEQUENCE [LARGE SCALE GENOMIC DNA]</scope>
    <source>
        <strain evidence="12">SpSt-897</strain>
    </source>
</reference>
<dbReference type="InterPro" id="IPR007634">
    <property type="entry name" value="RNA_pol_sigma_54_DNA-bd"/>
</dbReference>
<proteinExistence type="inferred from homology"/>
<keyword evidence="5" id="KW-0805">Transcription regulation</keyword>
<dbReference type="NCBIfam" id="TIGR02395">
    <property type="entry name" value="rpoN_sigma"/>
    <property type="match status" value="1"/>
</dbReference>
<feature type="domain" description="RNA polymerase sigma factor 54 DNA-binding" evidence="10">
    <location>
        <begin position="323"/>
        <end position="481"/>
    </location>
</feature>
<feature type="compositionally biased region" description="Basic and acidic residues" evidence="9">
    <location>
        <begin position="79"/>
        <end position="91"/>
    </location>
</feature>
<dbReference type="PANTHER" id="PTHR32248">
    <property type="entry name" value="RNA POLYMERASE SIGMA-54 FACTOR"/>
    <property type="match status" value="1"/>
</dbReference>
<evidence type="ECO:0000256" key="8">
    <source>
        <dbReference type="ARBA" id="ARBA00023163"/>
    </source>
</evidence>
<keyword evidence="8" id="KW-0804">Transcription</keyword>
<evidence type="ECO:0000259" key="11">
    <source>
        <dbReference type="Pfam" id="PF04963"/>
    </source>
</evidence>
<protein>
    <submittedName>
        <fullName evidence="12">RNA polymerase sigma-54 factor</fullName>
    </submittedName>
</protein>
<dbReference type="Pfam" id="PF04963">
    <property type="entry name" value="Sigma54_CBD"/>
    <property type="match status" value="1"/>
</dbReference>
<feature type="domain" description="RNA polymerase sigma factor 54 core-binding" evidence="11">
    <location>
        <begin position="120"/>
        <end position="307"/>
    </location>
</feature>
<comment type="similarity">
    <text evidence="1">Belongs to the sigma-54 factor family.</text>
</comment>
<evidence type="ECO:0000256" key="6">
    <source>
        <dbReference type="ARBA" id="ARBA00023082"/>
    </source>
</evidence>
<dbReference type="GO" id="GO:0016987">
    <property type="term" value="F:sigma factor activity"/>
    <property type="evidence" value="ECO:0007669"/>
    <property type="project" value="UniProtKB-KW"/>
</dbReference>
<sequence length="495" mass="56137">MALEIRQNLKLTQTLIMTQKLQQAIKLLQLSRMELLDEIHQALETNPVLEDIQTEDREPETMEGEAWTPSADIAAAEEGEPKTDGEGKSPLDDWDWTNFFRDQEAAPSFQEHEEREIPSFENLNAQKTSLKAHLIWQLRMAELDETDERIATLIIGNLDPQGYLQATVEEIARELEVEPSHVEAVLRTVQGFDPTGVAARNLQECLLLQAKARELDHPLVVAIISQHLNNLANRNYQAIARDLKVSVEEVFDAGEVIAQLDPKPGRMFDVEDPAYINPDVFVQKVGDDYVITLNEDGLPKLRVSNFYLEALRHPEKLSDSARAYIQKHLDSALWFIRSIHQRQKTLYRVAESIVRFQTEFLDHGLSSLKPLTLRQVAEDVQMHESTISRVTTGKYMHTPQGLLDMKFFFNSGLNLALGDQIASESVKEKIRQIVQSENPENPLSDQEIADILRRDNVIIARRTVAQYRGMLGVLSSSKRKKPGIRPKTLSSAPSP</sequence>
<dbReference type="PRINTS" id="PR00045">
    <property type="entry name" value="SIGMA54FCT"/>
</dbReference>
<evidence type="ECO:0000256" key="5">
    <source>
        <dbReference type="ARBA" id="ARBA00023015"/>
    </source>
</evidence>
<evidence type="ECO:0000259" key="10">
    <source>
        <dbReference type="Pfam" id="PF04552"/>
    </source>
</evidence>
<feature type="region of interest" description="Disordered" evidence="9">
    <location>
        <begin position="476"/>
        <end position="495"/>
    </location>
</feature>
<dbReference type="GO" id="GO:0016779">
    <property type="term" value="F:nucleotidyltransferase activity"/>
    <property type="evidence" value="ECO:0007669"/>
    <property type="project" value="UniProtKB-KW"/>
</dbReference>
<dbReference type="InterPro" id="IPR007046">
    <property type="entry name" value="RNA_pol_sigma_54_core-bd"/>
</dbReference>
<evidence type="ECO:0000256" key="1">
    <source>
        <dbReference type="ARBA" id="ARBA00008798"/>
    </source>
</evidence>
<feature type="region of interest" description="Disordered" evidence="9">
    <location>
        <begin position="55"/>
        <end position="94"/>
    </location>
</feature>
<dbReference type="GO" id="GO:0006352">
    <property type="term" value="P:DNA-templated transcription initiation"/>
    <property type="evidence" value="ECO:0007669"/>
    <property type="project" value="InterPro"/>
</dbReference>
<comment type="caution">
    <text evidence="12">The sequence shown here is derived from an EMBL/GenBank/DDBJ whole genome shotgun (WGS) entry which is preliminary data.</text>
</comment>
<evidence type="ECO:0000256" key="7">
    <source>
        <dbReference type="ARBA" id="ARBA00023125"/>
    </source>
</evidence>
<dbReference type="AlphaFoldDB" id="A0A7C3V1N0"/>
<dbReference type="Gene3D" id="1.10.10.1330">
    <property type="entry name" value="RNA polymerase sigma-54 factor, core-binding domain"/>
    <property type="match status" value="1"/>
</dbReference>
<dbReference type="InterPro" id="IPR000394">
    <property type="entry name" value="RNA_pol_sigma_54"/>
</dbReference>
<gene>
    <name evidence="12" type="primary">rpoN</name>
    <name evidence="12" type="ORF">ENW96_14365</name>
</gene>
<dbReference type="PROSITE" id="PS50044">
    <property type="entry name" value="SIGMA54_3"/>
    <property type="match status" value="1"/>
</dbReference>
<keyword evidence="7" id="KW-0238">DNA-binding</keyword>
<evidence type="ECO:0000256" key="9">
    <source>
        <dbReference type="SAM" id="MobiDB-lite"/>
    </source>
</evidence>
<dbReference type="EMBL" id="DTMF01000342">
    <property type="protein sequence ID" value="HGF35541.1"/>
    <property type="molecule type" value="Genomic_DNA"/>
</dbReference>
<dbReference type="InterPro" id="IPR038709">
    <property type="entry name" value="RpoN_core-bd_sf"/>
</dbReference>
<evidence type="ECO:0000256" key="2">
    <source>
        <dbReference type="ARBA" id="ARBA00022478"/>
    </source>
</evidence>
<dbReference type="Pfam" id="PF00309">
    <property type="entry name" value="Sigma54_AID"/>
    <property type="match status" value="1"/>
</dbReference>
<evidence type="ECO:0000256" key="3">
    <source>
        <dbReference type="ARBA" id="ARBA00022679"/>
    </source>
</evidence>
<evidence type="ECO:0000256" key="4">
    <source>
        <dbReference type="ARBA" id="ARBA00022695"/>
    </source>
</evidence>
<dbReference type="Pfam" id="PF04552">
    <property type="entry name" value="Sigma54_DBD"/>
    <property type="match status" value="1"/>
</dbReference>